<proteinExistence type="predicted"/>
<evidence type="ECO:0000313" key="1">
    <source>
        <dbReference type="EMBL" id="PIC04053.1"/>
    </source>
</evidence>
<name>A0A2G5RMW1_9BACL</name>
<dbReference type="AlphaFoldDB" id="A0A2G5RMW1"/>
<evidence type="ECO:0000313" key="2">
    <source>
        <dbReference type="Proteomes" id="UP000230559"/>
    </source>
</evidence>
<accession>A0A2G5RMW1</accession>
<gene>
    <name evidence="1" type="ORF">CS060_11665</name>
</gene>
<comment type="caution">
    <text evidence="1">The sequence shown here is derived from an EMBL/GenBank/DDBJ whole genome shotgun (WGS) entry which is preliminary data.</text>
</comment>
<sequence>MECKKIYVRSVFKDHKISSTIICEDLVQYEQISNDINEKTQKFFYIIQDIVKRYVKHYEIHLCLHIKTIVNQIYFSIENIIMTIFFQRENGEWDVLQYDCGKEIYREQIEEFVSTNILNFMDYTSVFDEFDYIMLEEKDIILLFNIFLQYFYERKEVHMLDDGDVFCFVSQDGQEICFSNKIDLRKTYPVLLEKLVYIDTSRILKGNIRYVKTKKIINYSTILNFHNGDIHLLLDLNDTHKNKFLFRSNIREFFSSFYILDQNQKWILFEINK</sequence>
<reference evidence="1 2" key="1">
    <citation type="submission" date="2017-10" db="EMBL/GenBank/DDBJ databases">
        <title>Draft genome sequence of Anoxybacillus flavithermus KU2-6-11 from caldera Uzon (Russia:Kamchtka).</title>
        <authorList>
            <person name="Korzhuk A.V."/>
            <person name="Rozanov A.S."/>
            <person name="Bryanskaya A.V."/>
            <person name="Peltek S.E."/>
        </authorList>
    </citation>
    <scope>NUCLEOTIDE SEQUENCE [LARGE SCALE GENOMIC DNA]</scope>
    <source>
        <strain evidence="1 2">KU2-6_11</strain>
    </source>
</reference>
<dbReference type="Proteomes" id="UP000230559">
    <property type="component" value="Unassembled WGS sequence"/>
</dbReference>
<protein>
    <submittedName>
        <fullName evidence="1">Uncharacterized protein</fullName>
    </submittedName>
</protein>
<organism evidence="1 2">
    <name type="scientific">Anoxybacillus flavithermus</name>
    <dbReference type="NCBI Taxonomy" id="33934"/>
    <lineage>
        <taxon>Bacteria</taxon>
        <taxon>Bacillati</taxon>
        <taxon>Bacillota</taxon>
        <taxon>Bacilli</taxon>
        <taxon>Bacillales</taxon>
        <taxon>Anoxybacillaceae</taxon>
        <taxon>Anoxybacillus</taxon>
    </lineage>
</organism>
<dbReference type="RefSeq" id="WP_099668990.1">
    <property type="nucleotide sequence ID" value="NZ_PEDM01000032.1"/>
</dbReference>
<dbReference type="EMBL" id="PEDM01000032">
    <property type="protein sequence ID" value="PIC04053.1"/>
    <property type="molecule type" value="Genomic_DNA"/>
</dbReference>